<dbReference type="Gene3D" id="1.10.405.10">
    <property type="entry name" value="Guanine Nucleotide Dissociation Inhibitor, domain 1"/>
    <property type="match status" value="1"/>
</dbReference>
<evidence type="ECO:0000256" key="4">
    <source>
        <dbReference type="SAM" id="MobiDB-lite"/>
    </source>
</evidence>
<dbReference type="Gene3D" id="3.50.50.60">
    <property type="entry name" value="FAD/NAD(P)-binding domain"/>
    <property type="match status" value="1"/>
</dbReference>
<sequence length="484" mass="53656">MCSRQAAQLDPFQLKRRSPQPSTTGKTLIVGAGLAGLVVAYRLWQAGIDCEIIEASDRVGGRIHTCFNALGTGLPAELGGEVFDSDHAHCLRLIQELGLPLVDLHQQVPNYDEATYFFQGQRLEVAALAADFAPVARQAAADLLQIQPFLQQAQVTEKARALDRLSIMEYLDRLGVAAPLRDVIRVAYTIKYGCEAEEQSSLNFIGFSGTQPNTFALFGHSDERFYLQGGNEQLIHRLAAPLAASIQTVTALEALSALPEGGYCAYLRSGQRAFEKRCDRVVLTIPFSVLRQIPLRVELPERQRQAIAQLGYNHSLKLITACKHRHWQPQSALLYSDLPFQHIWETTASLHSPQMGLLTNYTGGQQSLRHLSETPEAQARQLIQQLEQVFPGIQAVHQPQAVLRSDWLTNPYTQGAYTCYRVGQWTQFYGAEGQRTDNLFFAGEHCSSQYQGYMEGACETAERVAAAILQDLSLSPPALKPFNA</sequence>
<dbReference type="InterPro" id="IPR001613">
    <property type="entry name" value="Flavin_amine_oxidase"/>
</dbReference>
<name>A0ABW6IIQ2_9CYAN</name>
<comment type="caution">
    <text evidence="6">The sequence shown here is derived from an EMBL/GenBank/DDBJ whole genome shotgun (WGS) entry which is preliminary data.</text>
</comment>
<dbReference type="EMBL" id="JBHZOL010000082">
    <property type="protein sequence ID" value="MFE4107214.1"/>
    <property type="molecule type" value="Genomic_DNA"/>
</dbReference>
<evidence type="ECO:0000256" key="1">
    <source>
        <dbReference type="ARBA" id="ARBA00001974"/>
    </source>
</evidence>
<dbReference type="PANTHER" id="PTHR43563">
    <property type="entry name" value="AMINE OXIDASE"/>
    <property type="match status" value="1"/>
</dbReference>
<organism evidence="6 7">
    <name type="scientific">Almyronema epifaneia S1</name>
    <dbReference type="NCBI Taxonomy" id="2991925"/>
    <lineage>
        <taxon>Bacteria</taxon>
        <taxon>Bacillati</taxon>
        <taxon>Cyanobacteriota</taxon>
        <taxon>Cyanophyceae</taxon>
        <taxon>Nodosilineales</taxon>
        <taxon>Nodosilineaceae</taxon>
        <taxon>Almyronema</taxon>
        <taxon>Almyronema epifaneia</taxon>
    </lineage>
</organism>
<comment type="similarity">
    <text evidence="2">Belongs to the flavin monoamine oxidase family.</text>
</comment>
<dbReference type="SUPFAM" id="SSF51905">
    <property type="entry name" value="FAD/NAD(P)-binding domain"/>
    <property type="match status" value="1"/>
</dbReference>
<evidence type="ECO:0000256" key="3">
    <source>
        <dbReference type="ARBA" id="ARBA00023002"/>
    </source>
</evidence>
<feature type="region of interest" description="Disordered" evidence="4">
    <location>
        <begin position="1"/>
        <end position="24"/>
    </location>
</feature>
<dbReference type="InterPro" id="IPR036188">
    <property type="entry name" value="FAD/NAD-bd_sf"/>
</dbReference>
<keyword evidence="7" id="KW-1185">Reference proteome</keyword>
<dbReference type="InterPro" id="IPR002937">
    <property type="entry name" value="Amino_oxidase"/>
</dbReference>
<feature type="domain" description="Amine oxidase" evidence="5">
    <location>
        <begin position="34"/>
        <end position="469"/>
    </location>
</feature>
<reference evidence="6 7" key="1">
    <citation type="submission" date="2024-10" db="EMBL/GenBank/DDBJ databases">
        <authorList>
            <person name="Ratan Roy A."/>
            <person name="Morales Sandoval P.H."/>
            <person name="De Los Santos Villalobos S."/>
            <person name="Chakraborty S."/>
            <person name="Mukherjee J."/>
        </authorList>
    </citation>
    <scope>NUCLEOTIDE SEQUENCE [LARGE SCALE GENOMIC DNA]</scope>
    <source>
        <strain evidence="6 7">S1</strain>
    </source>
</reference>
<dbReference type="InterPro" id="IPR050703">
    <property type="entry name" value="Flavin_MAO"/>
</dbReference>
<dbReference type="PANTHER" id="PTHR43563:SF1">
    <property type="entry name" value="AMINE OXIDASE [FLAVIN-CONTAINING] B"/>
    <property type="match status" value="1"/>
</dbReference>
<comment type="cofactor">
    <cofactor evidence="1">
        <name>FAD</name>
        <dbReference type="ChEBI" id="CHEBI:57692"/>
    </cofactor>
</comment>
<accession>A0ABW6IIQ2</accession>
<dbReference type="PRINTS" id="PR00757">
    <property type="entry name" value="AMINEOXDASEF"/>
</dbReference>
<dbReference type="Gene3D" id="3.90.660.10">
    <property type="match status" value="1"/>
</dbReference>
<proteinExistence type="inferred from homology"/>
<evidence type="ECO:0000313" key="6">
    <source>
        <dbReference type="EMBL" id="MFE4107214.1"/>
    </source>
</evidence>
<keyword evidence="3" id="KW-0560">Oxidoreductase</keyword>
<gene>
    <name evidence="6" type="ORF">ACFVKH_13040</name>
</gene>
<dbReference type="SUPFAM" id="SSF54373">
    <property type="entry name" value="FAD-linked reductases, C-terminal domain"/>
    <property type="match status" value="1"/>
</dbReference>
<protein>
    <submittedName>
        <fullName evidence="6">Flavin monoamine oxidase family protein</fullName>
    </submittedName>
</protein>
<evidence type="ECO:0000259" key="5">
    <source>
        <dbReference type="Pfam" id="PF01593"/>
    </source>
</evidence>
<dbReference type="Proteomes" id="UP001600165">
    <property type="component" value="Unassembled WGS sequence"/>
</dbReference>
<dbReference type="Pfam" id="PF01593">
    <property type="entry name" value="Amino_oxidase"/>
    <property type="match status" value="1"/>
</dbReference>
<evidence type="ECO:0000256" key="2">
    <source>
        <dbReference type="ARBA" id="ARBA00005995"/>
    </source>
</evidence>
<evidence type="ECO:0000313" key="7">
    <source>
        <dbReference type="Proteomes" id="UP001600165"/>
    </source>
</evidence>
<dbReference type="RefSeq" id="WP_377965714.1">
    <property type="nucleotide sequence ID" value="NZ_JBHZOL010000082.1"/>
</dbReference>